<dbReference type="PANTHER" id="PTHR30537:SF3">
    <property type="entry name" value="TRANSCRIPTIONAL REGULATORY PROTEIN"/>
    <property type="match status" value="1"/>
</dbReference>
<evidence type="ECO:0000256" key="1">
    <source>
        <dbReference type="ARBA" id="ARBA00009437"/>
    </source>
</evidence>
<keyword evidence="2" id="KW-0805">Transcription regulation</keyword>
<dbReference type="InterPro" id="IPR000847">
    <property type="entry name" value="LysR_HTH_N"/>
</dbReference>
<dbReference type="EMBL" id="UGUS01000002">
    <property type="protein sequence ID" value="SUD31541.1"/>
    <property type="molecule type" value="Genomic_DNA"/>
</dbReference>
<accession>A0A379IFL6</accession>
<organism evidence="6 7">
    <name type="scientific">Pseudomonas fluorescens</name>
    <dbReference type="NCBI Taxonomy" id="294"/>
    <lineage>
        <taxon>Bacteria</taxon>
        <taxon>Pseudomonadati</taxon>
        <taxon>Pseudomonadota</taxon>
        <taxon>Gammaproteobacteria</taxon>
        <taxon>Pseudomonadales</taxon>
        <taxon>Pseudomonadaceae</taxon>
        <taxon>Pseudomonas</taxon>
    </lineage>
</organism>
<dbReference type="SUPFAM" id="SSF53850">
    <property type="entry name" value="Periplasmic binding protein-like II"/>
    <property type="match status" value="1"/>
</dbReference>
<name>A0A379IFL6_PSEFL</name>
<keyword evidence="3" id="KW-0238">DNA-binding</keyword>
<evidence type="ECO:0000313" key="7">
    <source>
        <dbReference type="Proteomes" id="UP000255125"/>
    </source>
</evidence>
<dbReference type="Gene3D" id="1.10.10.10">
    <property type="entry name" value="Winged helix-like DNA-binding domain superfamily/Winged helix DNA-binding domain"/>
    <property type="match status" value="1"/>
</dbReference>
<evidence type="ECO:0000256" key="3">
    <source>
        <dbReference type="ARBA" id="ARBA00023125"/>
    </source>
</evidence>
<keyword evidence="4" id="KW-0804">Transcription</keyword>
<evidence type="ECO:0000256" key="2">
    <source>
        <dbReference type="ARBA" id="ARBA00023015"/>
    </source>
</evidence>
<dbReference type="Pfam" id="PF00126">
    <property type="entry name" value="HTH_1"/>
    <property type="match status" value="1"/>
</dbReference>
<evidence type="ECO:0000256" key="4">
    <source>
        <dbReference type="ARBA" id="ARBA00023163"/>
    </source>
</evidence>
<dbReference type="Proteomes" id="UP000255125">
    <property type="component" value="Unassembled WGS sequence"/>
</dbReference>
<dbReference type="Pfam" id="PF03466">
    <property type="entry name" value="LysR_substrate"/>
    <property type="match status" value="1"/>
</dbReference>
<comment type="similarity">
    <text evidence="1">Belongs to the LysR transcriptional regulatory family.</text>
</comment>
<dbReference type="PROSITE" id="PS50931">
    <property type="entry name" value="HTH_LYSR"/>
    <property type="match status" value="1"/>
</dbReference>
<dbReference type="AlphaFoldDB" id="A0A379IFL6"/>
<feature type="domain" description="HTH lysR-type" evidence="5">
    <location>
        <begin position="8"/>
        <end position="65"/>
    </location>
</feature>
<dbReference type="SUPFAM" id="SSF46785">
    <property type="entry name" value="Winged helix' DNA-binding domain"/>
    <property type="match status" value="1"/>
</dbReference>
<dbReference type="RefSeq" id="WP_038441708.1">
    <property type="nucleotide sequence ID" value="NZ_CP008896.1"/>
</dbReference>
<dbReference type="InterPro" id="IPR058163">
    <property type="entry name" value="LysR-type_TF_proteobact-type"/>
</dbReference>
<dbReference type="Gene3D" id="3.40.190.290">
    <property type="match status" value="1"/>
</dbReference>
<proteinExistence type="inferred from homology"/>
<dbReference type="GO" id="GO:0043565">
    <property type="term" value="F:sequence-specific DNA binding"/>
    <property type="evidence" value="ECO:0007669"/>
    <property type="project" value="TreeGrafter"/>
</dbReference>
<dbReference type="KEGG" id="pfn:HZ99_05430"/>
<dbReference type="InterPro" id="IPR005119">
    <property type="entry name" value="LysR_subst-bd"/>
</dbReference>
<gene>
    <name evidence="6" type="ORF">NCTC10392_03474</name>
</gene>
<sequence>MTAQEPLIDLALAQRFLTCARCASFRQAARSLNIPTAELRKQLAQLEGRLGSPLFVYRENALRLTLKGQRLQALLLARFGDVQPHVGTLPQPLLRLAVEDSLMHDLLARDLLDFMRKHPAMQLEVIPLTGEPTRQADVMVWLADADRPRPSPGFAMTTPQRLARIDFSPHMAKRYCRGNRLPRRLADLSDFMLVQGRTNAPVAAFEPWNRLVKQRQRAVTQVHSQAWVREWVRHSACVGLLPDYISHLDTNLLALTPLFSEPMQRLAWLSTAPLTAGQPHVQALVALVRKAFEDRRDWFEKVTEQDA</sequence>
<dbReference type="GO" id="GO:0003700">
    <property type="term" value="F:DNA-binding transcription factor activity"/>
    <property type="evidence" value="ECO:0007669"/>
    <property type="project" value="InterPro"/>
</dbReference>
<protein>
    <submittedName>
        <fullName evidence="6">LysR family transcriptional regulator</fullName>
    </submittedName>
</protein>
<dbReference type="PANTHER" id="PTHR30537">
    <property type="entry name" value="HTH-TYPE TRANSCRIPTIONAL REGULATOR"/>
    <property type="match status" value="1"/>
</dbReference>
<evidence type="ECO:0000313" key="6">
    <source>
        <dbReference type="EMBL" id="SUD31541.1"/>
    </source>
</evidence>
<dbReference type="InterPro" id="IPR036388">
    <property type="entry name" value="WH-like_DNA-bd_sf"/>
</dbReference>
<evidence type="ECO:0000259" key="5">
    <source>
        <dbReference type="PROSITE" id="PS50931"/>
    </source>
</evidence>
<reference evidence="6 7" key="1">
    <citation type="submission" date="2018-06" db="EMBL/GenBank/DDBJ databases">
        <authorList>
            <consortium name="Pathogen Informatics"/>
            <person name="Doyle S."/>
        </authorList>
    </citation>
    <scope>NUCLEOTIDE SEQUENCE [LARGE SCALE GENOMIC DNA]</scope>
    <source>
        <strain evidence="6 7">NCTC10392</strain>
    </source>
</reference>
<dbReference type="InterPro" id="IPR036390">
    <property type="entry name" value="WH_DNA-bd_sf"/>
</dbReference>
<dbReference type="OrthoDB" id="6785592at2"/>
<dbReference type="GO" id="GO:0006351">
    <property type="term" value="P:DNA-templated transcription"/>
    <property type="evidence" value="ECO:0007669"/>
    <property type="project" value="TreeGrafter"/>
</dbReference>